<evidence type="ECO:0000256" key="3">
    <source>
        <dbReference type="ARBA" id="ARBA00022729"/>
    </source>
</evidence>
<dbReference type="PROSITE" id="PS51318">
    <property type="entry name" value="TAT"/>
    <property type="match status" value="1"/>
</dbReference>
<dbReference type="RefSeq" id="WP_344893748.1">
    <property type="nucleotide sequence ID" value="NZ_BAAAWD010000007.1"/>
</dbReference>
<dbReference type="Proteomes" id="UP001499930">
    <property type="component" value="Unassembled WGS sequence"/>
</dbReference>
<evidence type="ECO:0000259" key="4">
    <source>
        <dbReference type="Pfam" id="PF13407"/>
    </source>
</evidence>
<dbReference type="PANTHER" id="PTHR46847">
    <property type="entry name" value="D-ALLOSE-BINDING PERIPLASMIC PROTEIN-RELATED"/>
    <property type="match status" value="1"/>
</dbReference>
<dbReference type="PANTHER" id="PTHR46847:SF1">
    <property type="entry name" value="D-ALLOSE-BINDING PERIPLASMIC PROTEIN-RELATED"/>
    <property type="match status" value="1"/>
</dbReference>
<dbReference type="SUPFAM" id="SSF53822">
    <property type="entry name" value="Periplasmic binding protein-like I"/>
    <property type="match status" value="1"/>
</dbReference>
<name>A0ABN3XWU2_9ACTN</name>
<accession>A0ABN3XWU2</accession>
<comment type="similarity">
    <text evidence="2">Belongs to the bacterial solute-binding protein 2 family.</text>
</comment>
<dbReference type="PROSITE" id="PS51257">
    <property type="entry name" value="PROKAR_LIPOPROTEIN"/>
    <property type="match status" value="1"/>
</dbReference>
<evidence type="ECO:0000256" key="2">
    <source>
        <dbReference type="ARBA" id="ARBA00007639"/>
    </source>
</evidence>
<reference evidence="5 6" key="1">
    <citation type="journal article" date="2019" name="Int. J. Syst. Evol. Microbiol.">
        <title>The Global Catalogue of Microorganisms (GCM) 10K type strain sequencing project: providing services to taxonomists for standard genome sequencing and annotation.</title>
        <authorList>
            <consortium name="The Broad Institute Genomics Platform"/>
            <consortium name="The Broad Institute Genome Sequencing Center for Infectious Disease"/>
            <person name="Wu L."/>
            <person name="Ma J."/>
        </authorList>
    </citation>
    <scope>NUCLEOTIDE SEQUENCE [LARGE SCALE GENOMIC DNA]</scope>
    <source>
        <strain evidence="5 6">JCM 3106</strain>
    </source>
</reference>
<sequence length="354" mass="36691">MAENVARRGFLLGGAVIGAGALVTGCTSNEPAAPAAASSAAAPAPAPTGGNEAPGEKVVIGFSAPAADHGWIAAIAKNAEAAAKEYSDVEFKPVEPTNDINAQISAVESLIQAKVGALVILPNDGQQLNQIARQASDAGIPVINLDRVFPDKLSYRTWIGGDNYGMGVAAGHYIGKTLKDKGVANPVILEIQGIATLPLTQDRSKGFEDALKTYGFSVTAKQDAQFTVESGTKVAANLMQAHKKIDAIWNHDDDQGIGVLAAIKEAGRSEFFMVGGAGSANAMRDIKADNGVLKATVTYSPTMAASAIKLARLVAQGKGMSDLMEKQVPQSITLASETITKENVDAYLPLGFES</sequence>
<protein>
    <submittedName>
        <fullName evidence="5">Substrate-binding domain-containing protein</fullName>
    </submittedName>
</protein>
<feature type="domain" description="Periplasmic binding protein" evidence="4">
    <location>
        <begin position="60"/>
        <end position="318"/>
    </location>
</feature>
<dbReference type="InterPro" id="IPR025997">
    <property type="entry name" value="SBP_2_dom"/>
</dbReference>
<gene>
    <name evidence="5" type="ORF">GCM10017559_27290</name>
</gene>
<dbReference type="Gene3D" id="3.40.50.2300">
    <property type="match status" value="2"/>
</dbReference>
<keyword evidence="3" id="KW-0732">Signal</keyword>
<dbReference type="EMBL" id="BAAAWD010000007">
    <property type="protein sequence ID" value="GAA3004304.1"/>
    <property type="molecule type" value="Genomic_DNA"/>
</dbReference>
<evidence type="ECO:0000313" key="5">
    <source>
        <dbReference type="EMBL" id="GAA3004304.1"/>
    </source>
</evidence>
<dbReference type="InterPro" id="IPR028082">
    <property type="entry name" value="Peripla_BP_I"/>
</dbReference>
<keyword evidence="6" id="KW-1185">Reference proteome</keyword>
<proteinExistence type="inferred from homology"/>
<evidence type="ECO:0000256" key="1">
    <source>
        <dbReference type="ARBA" id="ARBA00004196"/>
    </source>
</evidence>
<evidence type="ECO:0000313" key="6">
    <source>
        <dbReference type="Proteomes" id="UP001499930"/>
    </source>
</evidence>
<dbReference type="InterPro" id="IPR006311">
    <property type="entry name" value="TAT_signal"/>
</dbReference>
<organism evidence="5 6">
    <name type="scientific">Streptosporangium longisporum</name>
    <dbReference type="NCBI Taxonomy" id="46187"/>
    <lineage>
        <taxon>Bacteria</taxon>
        <taxon>Bacillati</taxon>
        <taxon>Actinomycetota</taxon>
        <taxon>Actinomycetes</taxon>
        <taxon>Streptosporangiales</taxon>
        <taxon>Streptosporangiaceae</taxon>
        <taxon>Streptosporangium</taxon>
    </lineage>
</organism>
<comment type="subcellular location">
    <subcellularLocation>
        <location evidence="1">Cell envelope</location>
    </subcellularLocation>
</comment>
<comment type="caution">
    <text evidence="5">The sequence shown here is derived from an EMBL/GenBank/DDBJ whole genome shotgun (WGS) entry which is preliminary data.</text>
</comment>
<dbReference type="Pfam" id="PF13407">
    <property type="entry name" value="Peripla_BP_4"/>
    <property type="match status" value="1"/>
</dbReference>